<dbReference type="SUPFAM" id="SSF50784">
    <property type="entry name" value="Transcription factor IIA (TFIIA), beta-barrel domain"/>
    <property type="match status" value="2"/>
</dbReference>
<dbReference type="SUPFAM" id="SSF47396">
    <property type="entry name" value="Transcription factor IIA (TFIIA), alpha-helical domain"/>
    <property type="match status" value="2"/>
</dbReference>
<dbReference type="PANTHER" id="PTHR12694">
    <property type="entry name" value="TRANSCRIPTION INITIATION FACTOR IIA SUBUNIT 1"/>
    <property type="match status" value="1"/>
</dbReference>
<gene>
    <name evidence="7" type="primary">TOA1</name>
    <name evidence="7" type="ORF">BG006_000019</name>
</gene>
<keyword evidence="3" id="KW-0804">Transcription</keyword>
<feature type="region of interest" description="Disordered" evidence="6">
    <location>
        <begin position="587"/>
        <end position="606"/>
    </location>
</feature>
<keyword evidence="8" id="KW-1185">Reference proteome</keyword>
<dbReference type="AlphaFoldDB" id="A0A9P5STW0"/>
<dbReference type="InterPro" id="IPR004855">
    <property type="entry name" value="TFIIA_asu/bsu"/>
</dbReference>
<dbReference type="SMART" id="SM01371">
    <property type="entry name" value="TFIIA"/>
    <property type="match status" value="2"/>
</dbReference>
<feature type="region of interest" description="Disordered" evidence="6">
    <location>
        <begin position="50"/>
        <end position="114"/>
    </location>
</feature>
<dbReference type="InterPro" id="IPR009088">
    <property type="entry name" value="TFIIA_b-brl"/>
</dbReference>
<dbReference type="CDD" id="cd07976">
    <property type="entry name" value="TFIIA_alpha_beta_like"/>
    <property type="match status" value="2"/>
</dbReference>
<keyword evidence="4" id="KW-0539">Nucleus</keyword>
<evidence type="ECO:0000313" key="7">
    <source>
        <dbReference type="EMBL" id="KAF9338420.1"/>
    </source>
</evidence>
<feature type="compositionally biased region" description="Acidic residues" evidence="6">
    <location>
        <begin position="259"/>
        <end position="271"/>
    </location>
</feature>
<comment type="subcellular location">
    <subcellularLocation>
        <location evidence="1">Nucleus</location>
    </subcellularLocation>
</comment>
<dbReference type="EMBL" id="JAAAUY010000001">
    <property type="protein sequence ID" value="KAF9338420.1"/>
    <property type="molecule type" value="Genomic_DNA"/>
</dbReference>
<reference evidence="7" key="1">
    <citation type="journal article" date="2020" name="Fungal Divers.">
        <title>Resolving the Mortierellaceae phylogeny through synthesis of multi-gene phylogenetics and phylogenomics.</title>
        <authorList>
            <person name="Vandepol N."/>
            <person name="Liber J."/>
            <person name="Desiro A."/>
            <person name="Na H."/>
            <person name="Kennedy M."/>
            <person name="Barry K."/>
            <person name="Grigoriev I.V."/>
            <person name="Miller A.N."/>
            <person name="O'Donnell K."/>
            <person name="Stajich J.E."/>
            <person name="Bonito G."/>
        </authorList>
    </citation>
    <scope>NUCLEOTIDE SEQUENCE</scope>
    <source>
        <strain evidence="7">NVP1</strain>
    </source>
</reference>
<dbReference type="Gene3D" id="2.30.18.10">
    <property type="entry name" value="Transcription factor IIA (TFIIA), beta-barrel domain"/>
    <property type="match status" value="2"/>
</dbReference>
<feature type="compositionally biased region" description="Acidic residues" evidence="6">
    <location>
        <begin position="588"/>
        <end position="606"/>
    </location>
</feature>
<dbReference type="Gene3D" id="1.10.287.100">
    <property type="match status" value="2"/>
</dbReference>
<dbReference type="GO" id="GO:0005672">
    <property type="term" value="C:transcription factor TFIIA complex"/>
    <property type="evidence" value="ECO:0007669"/>
    <property type="project" value="InterPro"/>
</dbReference>
<dbReference type="PANTHER" id="PTHR12694:SF8">
    <property type="entry name" value="TRANSCRIPTION INITIATION FACTOR IIA SUBUNIT 1"/>
    <property type="match status" value="1"/>
</dbReference>
<evidence type="ECO:0000313" key="8">
    <source>
        <dbReference type="Proteomes" id="UP000696485"/>
    </source>
</evidence>
<feature type="compositionally biased region" description="Low complexity" evidence="6">
    <location>
        <begin position="410"/>
        <end position="426"/>
    </location>
</feature>
<evidence type="ECO:0000256" key="5">
    <source>
        <dbReference type="ARBA" id="ARBA00074154"/>
    </source>
</evidence>
<comment type="similarity">
    <text evidence="2">Belongs to the TFIIA subunit 1 family.</text>
</comment>
<name>A0A9P5STW0_9FUNG</name>
<feature type="region of interest" description="Disordered" evidence="6">
    <location>
        <begin position="241"/>
        <end position="271"/>
    </location>
</feature>
<feature type="compositionally biased region" description="Low complexity" evidence="6">
    <location>
        <begin position="465"/>
        <end position="482"/>
    </location>
</feature>
<accession>A0A9P5STW0</accession>
<feature type="region of interest" description="Disordered" evidence="6">
    <location>
        <begin position="152"/>
        <end position="209"/>
    </location>
</feature>
<evidence type="ECO:0000256" key="1">
    <source>
        <dbReference type="ARBA" id="ARBA00004123"/>
    </source>
</evidence>
<evidence type="ECO:0000256" key="2">
    <source>
        <dbReference type="ARBA" id="ARBA00010059"/>
    </source>
</evidence>
<dbReference type="Pfam" id="PF03153">
    <property type="entry name" value="TFIIA"/>
    <property type="match status" value="4"/>
</dbReference>
<evidence type="ECO:0000256" key="4">
    <source>
        <dbReference type="ARBA" id="ARBA00023242"/>
    </source>
</evidence>
<organism evidence="7 8">
    <name type="scientific">Podila minutissima</name>
    <dbReference type="NCBI Taxonomy" id="64525"/>
    <lineage>
        <taxon>Eukaryota</taxon>
        <taxon>Fungi</taxon>
        <taxon>Fungi incertae sedis</taxon>
        <taxon>Mucoromycota</taxon>
        <taxon>Mortierellomycotina</taxon>
        <taxon>Mortierellomycetes</taxon>
        <taxon>Mortierellales</taxon>
        <taxon>Mortierellaceae</taxon>
        <taxon>Podila</taxon>
    </lineage>
</organism>
<dbReference type="FunFam" id="1.10.287.100:FF:000001">
    <property type="entry name" value="Transcription initiation factor IIA subunit"/>
    <property type="match status" value="1"/>
</dbReference>
<evidence type="ECO:0000256" key="3">
    <source>
        <dbReference type="ARBA" id="ARBA00023163"/>
    </source>
</evidence>
<dbReference type="GO" id="GO:0006367">
    <property type="term" value="P:transcription initiation at RNA polymerase II promoter"/>
    <property type="evidence" value="ECO:0007669"/>
    <property type="project" value="InterPro"/>
</dbReference>
<feature type="compositionally biased region" description="Pro residues" evidence="6">
    <location>
        <begin position="427"/>
        <end position="447"/>
    </location>
</feature>
<feature type="compositionally biased region" description="Low complexity" evidence="6">
    <location>
        <begin position="53"/>
        <end position="74"/>
    </location>
</feature>
<evidence type="ECO:0000256" key="6">
    <source>
        <dbReference type="SAM" id="MobiDB-lite"/>
    </source>
</evidence>
<protein>
    <recommendedName>
        <fullName evidence="5">Transcription initiation factor IIA large subunit</fullName>
    </recommendedName>
</protein>
<feature type="compositionally biased region" description="Low complexity" evidence="6">
    <location>
        <begin position="178"/>
        <end position="188"/>
    </location>
</feature>
<proteinExistence type="inferred from homology"/>
<feature type="region of interest" description="Disordered" evidence="6">
    <location>
        <begin position="402"/>
        <end position="518"/>
    </location>
</feature>
<sequence length="660" mass="71110">MSNKTVTEVHEFVVDSVIKKSREVFEEMGVSETVLGALQKGWEAKIGLVRQISPQSSMPTTSSSSSSSESTSQTIDPGTMHAPVQEIKVEQVTRSPTPTPATPSPASTTPVPVPARPSSPLYALLLALKPEVLPDINPPSVASIAASLSGVGNQVGPPEQPAPTPAPNRRRSVRNVYTPTRTTTSSKTSLRRSPRLHQTDGATVDDADLEISNMTDLDEPFEDSPSDMSFTLTLSKKAASKARRTGLGPLERATIGQVDGEDESGDQDELLGSDLDEADEDEDGMSNLILCQYDKVDKRNKLGKWKLHLSYGIVSINDHDYLFKEAKGDCESTMASNAATAVYRFVIDDVIANVRRDFEDMGVDETIMHELQRSWETKIAQSRVTAFQAEPAASVDSYPLEEPNYEHTIPTSTATSAPAPAPAAAAPAPPPAPATPRAAPAPAPRAPAPAQTYAPPTPAYKIEQPPAANLANIASNSAPSLPGDNYNNSNVGRPQPHAPPRPNNAGGNRNIPQTDGASDDVDLEFLNRAELDAYVEKRLLEAREAEALSGVAPEMSFEFTMSDRAARKARRTGLGPFEGAAVIGQVDGADDEHDDTELGSDLDDSEDDMDEELDNIGLCQYDKVSRTKNKWKFVLKDGILLINGRDYLFHKANGDCDFDR</sequence>
<comment type="caution">
    <text evidence="7">The sequence shown here is derived from an EMBL/GenBank/DDBJ whole genome shotgun (WGS) entry which is preliminary data.</text>
</comment>
<dbReference type="Proteomes" id="UP000696485">
    <property type="component" value="Unassembled WGS sequence"/>
</dbReference>